<comment type="caution">
    <text evidence="1">The sequence shown here is derived from an EMBL/GenBank/DDBJ whole genome shotgun (WGS) entry which is preliminary data.</text>
</comment>
<name>A0A8H7VYP5_9FUNG</name>
<reference evidence="1" key="1">
    <citation type="submission" date="2021-01" db="EMBL/GenBank/DDBJ databases">
        <title>Metabolic potential, ecology and presence of endohyphal bacteria is reflected in genomic diversity of Mucoromycotina.</title>
        <authorList>
            <person name="Muszewska A."/>
            <person name="Okrasinska A."/>
            <person name="Steczkiewicz K."/>
            <person name="Drgas O."/>
            <person name="Orlowska M."/>
            <person name="Perlinska-Lenart U."/>
            <person name="Aleksandrzak-Piekarczyk T."/>
            <person name="Szatraj K."/>
            <person name="Zielenkiewicz U."/>
            <person name="Pilsyk S."/>
            <person name="Malc E."/>
            <person name="Mieczkowski P."/>
            <person name="Kruszewska J.S."/>
            <person name="Biernat P."/>
            <person name="Pawlowska J."/>
        </authorList>
    </citation>
    <scope>NUCLEOTIDE SEQUENCE</scope>
    <source>
        <strain evidence="1">WA0000018081</strain>
    </source>
</reference>
<proteinExistence type="predicted"/>
<organism evidence="1 2">
    <name type="scientific">Thamnidium elegans</name>
    <dbReference type="NCBI Taxonomy" id="101142"/>
    <lineage>
        <taxon>Eukaryota</taxon>
        <taxon>Fungi</taxon>
        <taxon>Fungi incertae sedis</taxon>
        <taxon>Mucoromycota</taxon>
        <taxon>Mucoromycotina</taxon>
        <taxon>Mucoromycetes</taxon>
        <taxon>Mucorales</taxon>
        <taxon>Mucorineae</taxon>
        <taxon>Mucoraceae</taxon>
        <taxon>Thamnidium</taxon>
    </lineage>
</organism>
<dbReference type="Proteomes" id="UP000613177">
    <property type="component" value="Unassembled WGS sequence"/>
</dbReference>
<evidence type="ECO:0000313" key="2">
    <source>
        <dbReference type="Proteomes" id="UP000613177"/>
    </source>
</evidence>
<gene>
    <name evidence="1" type="ORF">INT48_001350</name>
</gene>
<sequence length="166" mass="18491">MTEGGYTTGFITPLIDLTLKPCNIKVVFKPGEQKLLLGKEYENSALTEDDVRLPGPNIEGIIKNINLDIPFSLVEVSGSPIIPMTITIITKGNRNKLAKNLKYLFKVIISMKGMPSFKSACKIKFFGIHVYCDQAYVYSMSMPMWDPCSPFYPTNLISKLFQLGAA</sequence>
<dbReference type="EMBL" id="JAEPRE010000019">
    <property type="protein sequence ID" value="KAG2236287.1"/>
    <property type="molecule type" value="Genomic_DNA"/>
</dbReference>
<accession>A0A8H7VYP5</accession>
<keyword evidence="2" id="KW-1185">Reference proteome</keyword>
<protein>
    <submittedName>
        <fullName evidence="1">Uncharacterized protein</fullName>
    </submittedName>
</protein>
<dbReference type="AlphaFoldDB" id="A0A8H7VYP5"/>
<evidence type="ECO:0000313" key="1">
    <source>
        <dbReference type="EMBL" id="KAG2236287.1"/>
    </source>
</evidence>